<dbReference type="SUPFAM" id="SSF143968">
    <property type="entry name" value="UbiD C-terminal domain-like"/>
    <property type="match status" value="1"/>
</dbReference>
<organism evidence="4 5">
    <name type="scientific">Pelotalea chapellei</name>
    <dbReference type="NCBI Taxonomy" id="44671"/>
    <lineage>
        <taxon>Bacteria</taxon>
        <taxon>Pseudomonadati</taxon>
        <taxon>Thermodesulfobacteriota</taxon>
        <taxon>Desulfuromonadia</taxon>
        <taxon>Geobacterales</taxon>
        <taxon>Geobacteraceae</taxon>
        <taxon>Pelotalea</taxon>
    </lineage>
</organism>
<gene>
    <name evidence="4" type="ORF">KJB30_02435</name>
</gene>
<dbReference type="EMBL" id="JAHDYS010000002">
    <property type="protein sequence ID" value="MBT1070633.1"/>
    <property type="molecule type" value="Genomic_DNA"/>
</dbReference>
<dbReference type="Proteomes" id="UP000784128">
    <property type="component" value="Unassembled WGS sequence"/>
</dbReference>
<dbReference type="Pfam" id="PF01977">
    <property type="entry name" value="UbiD"/>
    <property type="match status" value="1"/>
</dbReference>
<dbReference type="InterPro" id="IPR002830">
    <property type="entry name" value="UbiD"/>
</dbReference>
<feature type="domain" description="3-octaprenyl-4-hydroxybenzoate carboxy-lyase-like C-terminal" evidence="3">
    <location>
        <begin position="331"/>
        <end position="439"/>
    </location>
</feature>
<dbReference type="InterPro" id="IPR049381">
    <property type="entry name" value="UbiD-like_C"/>
</dbReference>
<feature type="domain" description="3-octaprenyl-4-hydroxybenzoate carboxy-lyase-like Rift-related" evidence="1">
    <location>
        <begin position="135"/>
        <end position="326"/>
    </location>
</feature>
<accession>A0ABS5U4M9</accession>
<dbReference type="Gene3D" id="3.40.1670.10">
    <property type="entry name" value="UbiD C-terminal domain-like"/>
    <property type="match status" value="1"/>
</dbReference>
<dbReference type="PANTHER" id="PTHR30108:SF17">
    <property type="entry name" value="FERULIC ACID DECARBOXYLASE 1"/>
    <property type="match status" value="1"/>
</dbReference>
<dbReference type="PANTHER" id="PTHR30108">
    <property type="entry name" value="3-OCTAPRENYL-4-HYDROXYBENZOATE CARBOXY-LYASE-RELATED"/>
    <property type="match status" value="1"/>
</dbReference>
<dbReference type="NCBIfam" id="TIGR00148">
    <property type="entry name" value="UbiD family decarboxylase"/>
    <property type="match status" value="1"/>
</dbReference>
<name>A0ABS5U4M9_9BACT</name>
<evidence type="ECO:0000259" key="3">
    <source>
        <dbReference type="Pfam" id="PF20696"/>
    </source>
</evidence>
<feature type="domain" description="3-octaprenyl-4-hydroxybenzoate carboxy-lyase-like N-terminal" evidence="2">
    <location>
        <begin position="16"/>
        <end position="89"/>
    </location>
</feature>
<evidence type="ECO:0000313" key="4">
    <source>
        <dbReference type="EMBL" id="MBT1070633.1"/>
    </source>
</evidence>
<comment type="caution">
    <text evidence="4">The sequence shown here is derived from an EMBL/GenBank/DDBJ whole genome shotgun (WGS) entry which is preliminary data.</text>
</comment>
<proteinExistence type="predicted"/>
<dbReference type="InterPro" id="IPR049383">
    <property type="entry name" value="UbiD-like_N"/>
</dbReference>
<dbReference type="InterPro" id="IPR048304">
    <property type="entry name" value="UbiD_Rift_dom"/>
</dbReference>
<evidence type="ECO:0000313" key="5">
    <source>
        <dbReference type="Proteomes" id="UP000784128"/>
    </source>
</evidence>
<sequence>MDATRVMDDLRQYISCLESCGQLARISVPTDPVLEIAAITDRVCKSPDGGKGLLFEQPLGSSFSVATNLFGSLQRVCLALNIDHPDQLTARMSALLDSISEPSLSSLDQQISSLPEFRRYAPRIRKTRSDICRTMTPPDLTAFPFLHSWPNDGMASGYQRYITLPLVFTADANGNNVNCGMYRAQLRGPQELAIQWKIGSGAHRHLEEFRCRGEKMPVSIVLGGPPALTLSSMLPLPGVLDECTFAGFLRESPLEMEPCTAVPLHVPCGAEVVIEGYVDPAETTLEGPFGNHTGAYAPAAPAAVMRVTAISRRNDAIIPATIVGPPPMEDCWMAKVWERILFSLVCRIIPGVTGLCFPLEWVFHQSAVISLENSHPGMVRETAHFLWETPWFSAARLLVFIDGKESVSDMNGTAWRCINNCSFSRDFICDNSGSRLALDATGWDISRSLAQDSRIIDLVQSRWHEYGLE</sequence>
<evidence type="ECO:0000259" key="2">
    <source>
        <dbReference type="Pfam" id="PF20695"/>
    </source>
</evidence>
<dbReference type="SUPFAM" id="SSF50475">
    <property type="entry name" value="FMN-binding split barrel"/>
    <property type="match status" value="1"/>
</dbReference>
<reference evidence="4 5" key="1">
    <citation type="submission" date="2021-05" db="EMBL/GenBank/DDBJ databases">
        <title>The draft genome of Geobacter chapellei DSM 13688.</title>
        <authorList>
            <person name="Xu Z."/>
            <person name="Masuda Y."/>
            <person name="Itoh H."/>
            <person name="Senoo K."/>
        </authorList>
    </citation>
    <scope>NUCLEOTIDE SEQUENCE [LARGE SCALE GENOMIC DNA]</scope>
    <source>
        <strain evidence="4 5">DSM 13688</strain>
    </source>
</reference>
<evidence type="ECO:0000259" key="1">
    <source>
        <dbReference type="Pfam" id="PF01977"/>
    </source>
</evidence>
<protein>
    <submittedName>
        <fullName evidence="4">UbiD family decarboxylase</fullName>
    </submittedName>
</protein>
<dbReference type="Pfam" id="PF20696">
    <property type="entry name" value="UbiD_C"/>
    <property type="match status" value="1"/>
</dbReference>
<keyword evidence="5" id="KW-1185">Reference proteome</keyword>
<dbReference type="Pfam" id="PF20695">
    <property type="entry name" value="UbiD_N"/>
    <property type="match status" value="1"/>
</dbReference>